<comment type="caution">
    <text evidence="1">The sequence shown here is derived from an EMBL/GenBank/DDBJ whole genome shotgun (WGS) entry which is preliminary data.</text>
</comment>
<evidence type="ECO:0000313" key="2">
    <source>
        <dbReference type="Proteomes" id="UP000649617"/>
    </source>
</evidence>
<organism evidence="1 2">
    <name type="scientific">Symbiodinium pilosum</name>
    <name type="common">Dinoflagellate</name>
    <dbReference type="NCBI Taxonomy" id="2952"/>
    <lineage>
        <taxon>Eukaryota</taxon>
        <taxon>Sar</taxon>
        <taxon>Alveolata</taxon>
        <taxon>Dinophyceae</taxon>
        <taxon>Suessiales</taxon>
        <taxon>Symbiodiniaceae</taxon>
        <taxon>Symbiodinium</taxon>
    </lineage>
</organism>
<proteinExistence type="predicted"/>
<feature type="non-terminal residue" evidence="1">
    <location>
        <position position="1"/>
    </location>
</feature>
<dbReference type="EMBL" id="CAJNIZ010030491">
    <property type="protein sequence ID" value="CAE7524211.1"/>
    <property type="molecule type" value="Genomic_DNA"/>
</dbReference>
<dbReference type="AlphaFoldDB" id="A0A812TGA6"/>
<sequence length="119" mass="13391">MTRVMQDSLTMLAGRAQVSDEPHVWIRRTAELLRCSTNYPMEGLEWCRADRLHACIGPQVQHLQDALCLDHETFQKGLGYPVSGIELLATSSDDYRDSATHICQALWNIHGQPSADRAI</sequence>
<accession>A0A812TGA6</accession>
<reference evidence="1" key="1">
    <citation type="submission" date="2021-02" db="EMBL/GenBank/DDBJ databases">
        <authorList>
            <person name="Dougan E. K."/>
            <person name="Rhodes N."/>
            <person name="Thang M."/>
            <person name="Chan C."/>
        </authorList>
    </citation>
    <scope>NUCLEOTIDE SEQUENCE</scope>
</reference>
<dbReference type="Proteomes" id="UP000649617">
    <property type="component" value="Unassembled WGS sequence"/>
</dbReference>
<keyword evidence="2" id="KW-1185">Reference proteome</keyword>
<evidence type="ECO:0000313" key="1">
    <source>
        <dbReference type="EMBL" id="CAE7524211.1"/>
    </source>
</evidence>
<protein>
    <submittedName>
        <fullName evidence="1">Uncharacterized protein</fullName>
    </submittedName>
</protein>
<gene>
    <name evidence="1" type="ORF">SPIL2461_LOCUS13757</name>
</gene>
<name>A0A812TGA6_SYMPI</name>